<reference evidence="7 8" key="1">
    <citation type="submission" date="2008-05" db="EMBL/GenBank/DDBJ databases">
        <title>Complete sequence of Chlorobium limicola DSM 245.</title>
        <authorList>
            <consortium name="US DOE Joint Genome Institute"/>
            <person name="Lucas S."/>
            <person name="Copeland A."/>
            <person name="Lapidus A."/>
            <person name="Glavina del Rio T."/>
            <person name="Dalin E."/>
            <person name="Tice H."/>
            <person name="Bruce D."/>
            <person name="Goodwin L."/>
            <person name="Pitluck S."/>
            <person name="Schmutz J."/>
            <person name="Larimer F."/>
            <person name="Land M."/>
            <person name="Hauser L."/>
            <person name="Kyrpides N."/>
            <person name="Ovchinnikova G."/>
            <person name="Zhao F."/>
            <person name="Li T."/>
            <person name="Liu Z."/>
            <person name="Overmann J."/>
            <person name="Bryant D.A."/>
            <person name="Richardson P."/>
        </authorList>
    </citation>
    <scope>NUCLEOTIDE SEQUENCE [LARGE SCALE GENOMIC DNA]</scope>
    <source>
        <strain evidence="8">DSM 245 / NBRC 103803 / 6330</strain>
    </source>
</reference>
<evidence type="ECO:0000256" key="1">
    <source>
        <dbReference type="ARBA" id="ARBA00005010"/>
    </source>
</evidence>
<keyword evidence="5" id="KW-0627">Porphyrin biosynthesis</keyword>
<evidence type="ECO:0000256" key="6">
    <source>
        <dbReference type="ARBA" id="ARBA00047561"/>
    </source>
</evidence>
<dbReference type="HOGENOM" id="CLU_011276_8_3_10"/>
<evidence type="ECO:0000256" key="4">
    <source>
        <dbReference type="ARBA" id="ARBA00023027"/>
    </source>
</evidence>
<evidence type="ECO:0000256" key="5">
    <source>
        <dbReference type="ARBA" id="ARBA00023244"/>
    </source>
</evidence>
<dbReference type="InterPro" id="IPR028161">
    <property type="entry name" value="Met8-like"/>
</dbReference>
<dbReference type="eggNOG" id="COG1648">
    <property type="taxonomic scope" value="Bacteria"/>
</dbReference>
<dbReference type="KEGG" id="cli:Clim_0708"/>
<dbReference type="STRING" id="290315.Clim_0708"/>
<name>B3EHL1_CHLL2</name>
<evidence type="ECO:0000313" key="8">
    <source>
        <dbReference type="Proteomes" id="UP000008841"/>
    </source>
</evidence>
<dbReference type="GO" id="GO:0004325">
    <property type="term" value="F:ferrochelatase activity"/>
    <property type="evidence" value="ECO:0007669"/>
    <property type="project" value="InterPro"/>
</dbReference>
<dbReference type="UniPathway" id="UPA00262">
    <property type="reaction ID" value="UER00222"/>
</dbReference>
<evidence type="ECO:0000256" key="3">
    <source>
        <dbReference type="ARBA" id="ARBA00023002"/>
    </source>
</evidence>
<keyword evidence="4" id="KW-0520">NAD</keyword>
<comment type="catalytic activity">
    <reaction evidence="6">
        <text>precorrin-2 + NAD(+) = sirohydrochlorin + NADH + 2 H(+)</text>
        <dbReference type="Rhea" id="RHEA:15613"/>
        <dbReference type="ChEBI" id="CHEBI:15378"/>
        <dbReference type="ChEBI" id="CHEBI:57540"/>
        <dbReference type="ChEBI" id="CHEBI:57945"/>
        <dbReference type="ChEBI" id="CHEBI:58351"/>
        <dbReference type="ChEBI" id="CHEBI:58827"/>
        <dbReference type="EC" id="1.3.1.76"/>
    </reaction>
</comment>
<dbReference type="EMBL" id="CP001097">
    <property type="protein sequence ID" value="ACD89791.1"/>
    <property type="molecule type" value="Genomic_DNA"/>
</dbReference>
<dbReference type="InterPro" id="IPR036291">
    <property type="entry name" value="NAD(P)-bd_dom_sf"/>
</dbReference>
<dbReference type="SUPFAM" id="SSF51735">
    <property type="entry name" value="NAD(P)-binding Rossmann-fold domains"/>
    <property type="match status" value="1"/>
</dbReference>
<dbReference type="Pfam" id="PF13241">
    <property type="entry name" value="NAD_binding_7"/>
    <property type="match status" value="1"/>
</dbReference>
<dbReference type="Gene3D" id="3.40.50.720">
    <property type="entry name" value="NAD(P)-binding Rossmann-like Domain"/>
    <property type="match status" value="1"/>
</dbReference>
<gene>
    <name evidence="7" type="ordered locus">Clim_0708</name>
</gene>
<dbReference type="Proteomes" id="UP000008841">
    <property type="component" value="Chromosome"/>
</dbReference>
<sequence length="153" mass="17373">MKKVFLPLNVRIDNKKILFVGGGKIAMHKIQTVEQYTRDITILAPEIHPDLKGKGFTEIVKRYEPSDLEGAFLVYASTNDGEVNRQIKDDAERLGILVNVVDNRELSSFISPAVIRQGEMTIAISSNGENVKKSVEWRNRIREMMREDSSLLK</sequence>
<organism evidence="7 8">
    <name type="scientific">Chlorobium limicola (strain DSM 245 / NBRC 103803 / 6330)</name>
    <dbReference type="NCBI Taxonomy" id="290315"/>
    <lineage>
        <taxon>Bacteria</taxon>
        <taxon>Pseudomonadati</taxon>
        <taxon>Chlorobiota</taxon>
        <taxon>Chlorobiia</taxon>
        <taxon>Chlorobiales</taxon>
        <taxon>Chlorobiaceae</taxon>
        <taxon>Chlorobium/Pelodictyon group</taxon>
        <taxon>Chlorobium</taxon>
    </lineage>
</organism>
<dbReference type="AlphaFoldDB" id="B3EHL1"/>
<dbReference type="PANTHER" id="PTHR35330:SF1">
    <property type="entry name" value="SIROHEME BIOSYNTHESIS PROTEIN MET8"/>
    <property type="match status" value="1"/>
</dbReference>
<proteinExistence type="predicted"/>
<dbReference type="PANTHER" id="PTHR35330">
    <property type="entry name" value="SIROHEME BIOSYNTHESIS PROTEIN MET8"/>
    <property type="match status" value="1"/>
</dbReference>
<dbReference type="OrthoDB" id="45564at2"/>
<evidence type="ECO:0000313" key="7">
    <source>
        <dbReference type="EMBL" id="ACD89791.1"/>
    </source>
</evidence>
<dbReference type="InterPro" id="IPR006367">
    <property type="entry name" value="Sirohaem_synthase_N"/>
</dbReference>
<evidence type="ECO:0000256" key="2">
    <source>
        <dbReference type="ARBA" id="ARBA00012400"/>
    </source>
</evidence>
<comment type="pathway">
    <text evidence="1">Porphyrin-containing compound metabolism; siroheme biosynthesis; sirohydrochlorin from precorrin-2: step 1/1.</text>
</comment>
<dbReference type="GO" id="GO:0019354">
    <property type="term" value="P:siroheme biosynthetic process"/>
    <property type="evidence" value="ECO:0007669"/>
    <property type="project" value="UniProtKB-UniPathway"/>
</dbReference>
<dbReference type="NCBIfam" id="TIGR01470">
    <property type="entry name" value="cysG_Nterm"/>
    <property type="match status" value="1"/>
</dbReference>
<protein>
    <recommendedName>
        <fullName evidence="2">precorrin-2 dehydrogenase</fullName>
        <ecNumber evidence="2">1.3.1.76</ecNumber>
    </recommendedName>
</protein>
<keyword evidence="3" id="KW-0560">Oxidoreductase</keyword>
<dbReference type="EC" id="1.3.1.76" evidence="2"/>
<accession>B3EHL1</accession>
<dbReference type="RefSeq" id="WP_012465672.1">
    <property type="nucleotide sequence ID" value="NC_010803.1"/>
</dbReference>
<dbReference type="GO" id="GO:0043115">
    <property type="term" value="F:precorrin-2 dehydrogenase activity"/>
    <property type="evidence" value="ECO:0007669"/>
    <property type="project" value="UniProtKB-EC"/>
</dbReference>